<dbReference type="InterPro" id="IPR040656">
    <property type="entry name" value="Cas9_WED_dom"/>
</dbReference>
<evidence type="ECO:0000256" key="5">
    <source>
        <dbReference type="ARBA" id="ARBA00022759"/>
    </source>
</evidence>
<dbReference type="Proteomes" id="UP000277108">
    <property type="component" value="Unassembled WGS sequence"/>
</dbReference>
<evidence type="ECO:0000259" key="14">
    <source>
        <dbReference type="PROSITE" id="PS51749"/>
    </source>
</evidence>
<keyword evidence="7 13" id="KW-0460">Magnesium</keyword>
<dbReference type="GO" id="GO:0043571">
    <property type="term" value="P:maintenance of CRISPR repeat elements"/>
    <property type="evidence" value="ECO:0007669"/>
    <property type="project" value="UniProtKB-UniRule"/>
</dbReference>
<dbReference type="Pfam" id="PF18070">
    <property type="entry name" value="Cas9_PI2"/>
    <property type="match status" value="1"/>
</dbReference>
<evidence type="ECO:0000256" key="11">
    <source>
        <dbReference type="ARBA" id="ARBA00023211"/>
    </source>
</evidence>
<feature type="active site" description="Proton acceptor for HNH nuclease domain" evidence="13">
    <location>
        <position position="563"/>
    </location>
</feature>
<dbReference type="Pfam" id="PF22702">
    <property type="entry name" value="Cas9_RuvC"/>
    <property type="match status" value="1"/>
</dbReference>
<dbReference type="HAMAP" id="MF_01480">
    <property type="entry name" value="Cas9"/>
    <property type="match status" value="1"/>
</dbReference>
<dbReference type="Gene3D" id="3.30.420.10">
    <property type="entry name" value="Ribonuclease H-like superfamily/Ribonuclease H"/>
    <property type="match status" value="3"/>
</dbReference>
<feature type="domain" description="HNH Cas9-type" evidence="14">
    <location>
        <begin position="488"/>
        <end position="652"/>
    </location>
</feature>
<comment type="domain">
    <text evidence="13">Has 2 endonuclease domains. The discontinuous RuvC-like domain cleaves the target DNA noncomplementary to crRNA while the HNH nuclease domain cleaves the target DNA complementary to crRNA.</text>
</comment>
<gene>
    <name evidence="13" type="primary">cas9</name>
    <name evidence="15" type="ORF">EDD62_1167</name>
</gene>
<evidence type="ECO:0000313" key="16">
    <source>
        <dbReference type="Proteomes" id="UP000277108"/>
    </source>
</evidence>
<dbReference type="EMBL" id="RKRK01000003">
    <property type="protein sequence ID" value="RPF56528.1"/>
    <property type="molecule type" value="Genomic_DNA"/>
</dbReference>
<evidence type="ECO:0000256" key="9">
    <source>
        <dbReference type="ARBA" id="ARBA00023118"/>
    </source>
</evidence>
<evidence type="ECO:0000313" key="15">
    <source>
        <dbReference type="EMBL" id="RPF56528.1"/>
    </source>
</evidence>
<feature type="binding site" evidence="13">
    <location>
        <position position="12"/>
    </location>
    <ligand>
        <name>Mg(2+)</name>
        <dbReference type="ChEBI" id="CHEBI:18420"/>
        <label>2</label>
    </ligand>
</feature>
<evidence type="ECO:0000256" key="13">
    <source>
        <dbReference type="HAMAP-Rule" id="MF_01480"/>
    </source>
</evidence>
<evidence type="ECO:0000256" key="6">
    <source>
        <dbReference type="ARBA" id="ARBA00022801"/>
    </source>
</evidence>
<dbReference type="Pfam" id="PF18470">
    <property type="entry name" value="Cas9_a"/>
    <property type="match status" value="1"/>
</dbReference>
<dbReference type="InterPro" id="IPR040619">
    <property type="entry name" value="Cas9_alpha-helical_lobe"/>
</dbReference>
<dbReference type="InterPro" id="IPR028629">
    <property type="entry name" value="Cas9"/>
</dbReference>
<dbReference type="RefSeq" id="WP_123807895.1">
    <property type="nucleotide sequence ID" value="NZ_RKRK01000003.1"/>
</dbReference>
<comment type="similarity">
    <text evidence="13">Belongs to the CRISPR-associated Cas9 family.</text>
</comment>
<evidence type="ECO:0000256" key="2">
    <source>
        <dbReference type="ARBA" id="ARBA00005244"/>
    </source>
</evidence>
<evidence type="ECO:0000256" key="3">
    <source>
        <dbReference type="ARBA" id="ARBA00022722"/>
    </source>
</evidence>
<proteinExistence type="inferred from homology"/>
<comment type="caution">
    <text evidence="15">The sequence shown here is derived from an EMBL/GenBank/DDBJ whole genome shotgun (WGS) entry which is preliminary data.</text>
</comment>
<keyword evidence="5 13" id="KW-0255">Endonuclease</keyword>
<keyword evidence="8 13" id="KW-0694">RNA-binding</keyword>
<comment type="similarity">
    <text evidence="2">Belongs to the CRISPR-associated protein Cas9 family. Subtype II-A subfamily.</text>
</comment>
<keyword evidence="11" id="KW-0464">Manganese</keyword>
<dbReference type="GO" id="GO:0004519">
    <property type="term" value="F:endonuclease activity"/>
    <property type="evidence" value="ECO:0007669"/>
    <property type="project" value="UniProtKB-UniRule"/>
</dbReference>
<comment type="cofactor">
    <cofactor evidence="1 13">
        <name>Mg(2+)</name>
        <dbReference type="ChEBI" id="CHEBI:18420"/>
    </cofactor>
</comment>
<keyword evidence="3 13" id="KW-0540">Nuclease</keyword>
<evidence type="ECO:0000256" key="10">
    <source>
        <dbReference type="ARBA" id="ARBA00023125"/>
    </source>
</evidence>
<name>A0A3N5C319_9BACL</name>
<accession>A0A3N5C319</accession>
<dbReference type="Pfam" id="PF13395">
    <property type="entry name" value="HNH_4"/>
    <property type="match status" value="1"/>
</dbReference>
<keyword evidence="6 13" id="KW-0378">Hydrolase</keyword>
<dbReference type="InterPro" id="IPR033114">
    <property type="entry name" value="HNH_CAS9"/>
</dbReference>
<dbReference type="InterPro" id="IPR003615">
    <property type="entry name" value="HNH_nuc"/>
</dbReference>
<organism evidence="15 16">
    <name type="scientific">Abyssicoccus albus</name>
    <dbReference type="NCBI Taxonomy" id="1817405"/>
    <lineage>
        <taxon>Bacteria</taxon>
        <taxon>Bacillati</taxon>
        <taxon>Bacillota</taxon>
        <taxon>Bacilli</taxon>
        <taxon>Bacillales</taxon>
        <taxon>Abyssicoccaceae</taxon>
    </lineage>
</organism>
<evidence type="ECO:0000256" key="4">
    <source>
        <dbReference type="ARBA" id="ARBA00022723"/>
    </source>
</evidence>
<evidence type="ECO:0000256" key="8">
    <source>
        <dbReference type="ARBA" id="ARBA00022884"/>
    </source>
</evidence>
<protein>
    <recommendedName>
        <fullName evidence="13">CRISPR-associated endonuclease Cas9</fullName>
        <ecNumber evidence="13">3.1.-.-</ecNumber>
    </recommendedName>
</protein>
<evidence type="ECO:0000256" key="7">
    <source>
        <dbReference type="ARBA" id="ARBA00022842"/>
    </source>
</evidence>
<comment type="function">
    <text evidence="13">CRISPR (clustered regularly interspaced short palindromic repeat) is an adaptive immune system that provides protection against mobile genetic elements (viruses, transposable elements and conjugative plasmids). CRISPR clusters contain spacers, sequences complementary to antecedent mobile elements, and target invading nucleic acids. CRISPR clusters are transcribed and processed into CRISPR RNA (crRNA). In type II CRISPR systems correct processing of pre-crRNA requires a trans-encoded small RNA (tracrRNA), endogenous ribonuclease 3 (rnc) and this protein. The tracrRNA serves as a guide for ribonuclease 3-aided processing of pre-crRNA. Subsequently Cas9/crRNA/tracrRNA endonucleolytically cleaves linear or circular dsDNA target complementary to the spacer; Cas9 is inactive in the absence of the 2 guide RNAs (gRNA). Cas9 recognizes the protospacer adjacent motif (PAM) in the CRISPR repeat sequences to help distinguish self versus nonself, as targets within the bacterial CRISPR locus do not have PAMs. PAM recognition is also required for catalytic activity.</text>
</comment>
<keyword evidence="9 13" id="KW-0051">Antiviral defense</keyword>
<dbReference type="GO" id="GO:0051607">
    <property type="term" value="P:defense response to virus"/>
    <property type="evidence" value="ECO:0007669"/>
    <property type="project" value="UniProtKB-UniRule"/>
</dbReference>
<comment type="subunit">
    <text evidence="12 13">Monomer. Binds crRNA and tracrRNA.</text>
</comment>
<dbReference type="GO" id="GO:0003723">
    <property type="term" value="F:RNA binding"/>
    <property type="evidence" value="ECO:0007669"/>
    <property type="project" value="UniProtKB-UniRule"/>
</dbReference>
<dbReference type="InterPro" id="IPR040555">
    <property type="entry name" value="Cas9_PI2"/>
</dbReference>
<dbReference type="InterPro" id="IPR055228">
    <property type="entry name" value="Cas9_RuvC"/>
</dbReference>
<dbReference type="Pfam" id="PF18061">
    <property type="entry name" value="CRISPR_Cas9_WED"/>
    <property type="match status" value="1"/>
</dbReference>
<dbReference type="EC" id="3.1.-.-" evidence="13"/>
<feature type="binding site" evidence="13">
    <location>
        <position position="707"/>
    </location>
    <ligand>
        <name>Mg(2+)</name>
        <dbReference type="ChEBI" id="CHEBI:18420"/>
        <label>2</label>
    </ligand>
</feature>
<feature type="binding site" evidence="13">
    <location>
        <position position="485"/>
    </location>
    <ligand>
        <name>Mg(2+)</name>
        <dbReference type="ChEBI" id="CHEBI:18420"/>
        <label>2</label>
    </ligand>
</feature>
<feature type="binding site" evidence="13">
    <location>
        <position position="485"/>
    </location>
    <ligand>
        <name>Mg(2+)</name>
        <dbReference type="ChEBI" id="CHEBI:18420"/>
        <label>1</label>
    </ligand>
</feature>
<dbReference type="GO" id="GO:0046872">
    <property type="term" value="F:metal ion binding"/>
    <property type="evidence" value="ECO:0007669"/>
    <property type="project" value="UniProtKB-UniRule"/>
</dbReference>
<feature type="active site" description="For RuvC-like nuclease domain" evidence="13">
    <location>
        <position position="12"/>
    </location>
</feature>
<keyword evidence="16" id="KW-1185">Reference proteome</keyword>
<dbReference type="GO" id="GO:0016787">
    <property type="term" value="F:hydrolase activity"/>
    <property type="evidence" value="ECO:0007669"/>
    <property type="project" value="UniProtKB-KW"/>
</dbReference>
<dbReference type="PROSITE" id="PS51749">
    <property type="entry name" value="HNH_CAS9"/>
    <property type="match status" value="1"/>
</dbReference>
<dbReference type="AlphaFoldDB" id="A0A3N5C319"/>
<keyword evidence="4 13" id="KW-0479">Metal-binding</keyword>
<keyword evidence="10 13" id="KW-0238">DNA-binding</keyword>
<feature type="binding site" evidence="13">
    <location>
        <position position="12"/>
    </location>
    <ligand>
        <name>Mg(2+)</name>
        <dbReference type="ChEBI" id="CHEBI:18420"/>
        <label>1</label>
    </ligand>
</feature>
<evidence type="ECO:0000256" key="12">
    <source>
        <dbReference type="ARBA" id="ARBA00046380"/>
    </source>
</evidence>
<reference evidence="15 16" key="1">
    <citation type="submission" date="2018-11" db="EMBL/GenBank/DDBJ databases">
        <title>Genomic Encyclopedia of Type Strains, Phase IV (KMG-IV): sequencing the most valuable type-strain genomes for metagenomic binning, comparative biology and taxonomic classification.</title>
        <authorList>
            <person name="Goeker M."/>
        </authorList>
    </citation>
    <scope>NUCLEOTIDE SEQUENCE [LARGE SCALE GENOMIC DNA]</scope>
    <source>
        <strain evidence="15 16">DSM 29158</strain>
    </source>
</reference>
<dbReference type="OrthoDB" id="9757607at2"/>
<dbReference type="InterPro" id="IPR036397">
    <property type="entry name" value="RNaseH_sf"/>
</dbReference>
<dbReference type="GO" id="GO:0003677">
    <property type="term" value="F:DNA binding"/>
    <property type="evidence" value="ECO:0007669"/>
    <property type="project" value="UniProtKB-UniRule"/>
</dbReference>
<evidence type="ECO:0000256" key="1">
    <source>
        <dbReference type="ARBA" id="ARBA00001946"/>
    </source>
</evidence>
<feature type="binding site" evidence="13">
    <location>
        <position position="481"/>
    </location>
    <ligand>
        <name>Mg(2+)</name>
        <dbReference type="ChEBI" id="CHEBI:18420"/>
        <label>1</label>
    </ligand>
</feature>
<sequence length="1059" mass="123580">MKHSGQYILGLDIGIASVGYGLINNDTKEIIDAGVRLFPEGKSDENDGRRSKRGSRRLLRRRKHRIANVKSLLAEYGISIENNSNMNPYEIRVKGLSEKLSDEELAAALIHLSKRRGIHNVDVTDDSEESSELSTKDQINRNAKLLTDKHVAELQLERLNNEGSVRGHSNRFKTNDYIKEAEALLDKQIEYNQKIDGEFKRKYIHLINRRRAYYEGPGEGSPFGWNADIKKWYETLMGKCTYYPEELRSVRYAYSASLFNVLNDLNNLVIMRDENDKLTKDEKEHLINNLFKKQKSAPTLNKIAKELGVKEEDIKGYRVDKKDKPEFSTIKIYHDIKGITNNPEILENPDVLDKIAEILTIWQNEKHILEELEKLQLNLNEQERVKVANLTGYTGTHSLSLKLIKQLNSELWESTLNHMGIISNMNLRPKKMEFKGLDKIPVDFVDEWILSPAVKRSLIQSIKVVNEIIKVYGEPKDIIIELARESNSDDKKKFLQKLQKDSQKINEQVRAKISEINGKDNFSSSLFEKVKLWHLQDGLCMYSTESIKIDDLIQNPNAYEVDHIIPRSVSFDDSLNNKVLVKLEENQKKSNMTPYQYLSSGQGSISYEKFKANVLTLAKDGKRISKKKRGYLLEERDINKFEVQKEFINRNLVDTRYTTRELMNLLKLYFKDNEMKTKVKAINGGFTHALRKIWGFNKDRSEDYKHHAEDALIIAMADYIFANKDIFKNQNILMRDNQAIDLETGEILSEKDFVDRFFEDEVFSNIRAIKNFDRYKYSKRVDKKPNRQLMNETIYSSRTFDDGEYIIGKLKNLYDPKNKDVKKKINKNPQAFLMYHHDPQTFEKLQTILDQYSDADNPLAKYYEETGEFLKKYSKEGNGPVVKSLKYKYRKLGAHHDITDKYQRSRNKVFTLSLKPFRIDIYKDGGKYKFVNINYIDVKDVGSEYNVDENSYNEKKNRKNITEQAEFIGSFFKYDLIKIDDQLYSLISIHSESSNKLEVDLVNKSYKEYAEKNKLNKQKYISIGSKNNITKYTTDILGNLYPVYNEKLKMKFPKYKGNE</sequence>
<dbReference type="NCBIfam" id="TIGR01865">
    <property type="entry name" value="cas_Csn1"/>
    <property type="match status" value="1"/>
</dbReference>